<feature type="signal peptide" evidence="1">
    <location>
        <begin position="1"/>
        <end position="34"/>
    </location>
</feature>
<name>A0ABS5C6E2_9BACL</name>
<dbReference type="EMBL" id="JAGKSP010000001">
    <property type="protein sequence ID" value="MBP3961519.1"/>
    <property type="molecule type" value="Genomic_DNA"/>
</dbReference>
<dbReference type="Proteomes" id="UP000673394">
    <property type="component" value="Unassembled WGS sequence"/>
</dbReference>
<dbReference type="InterPro" id="IPR006626">
    <property type="entry name" value="PbH1"/>
</dbReference>
<feature type="domain" description="GH29D-like beta-sandwich" evidence="2">
    <location>
        <begin position="870"/>
        <end position="933"/>
    </location>
</feature>
<dbReference type="PANTHER" id="PTHR36453:SF1">
    <property type="entry name" value="RIGHT HANDED BETA HELIX DOMAIN-CONTAINING PROTEIN"/>
    <property type="match status" value="1"/>
</dbReference>
<comment type="caution">
    <text evidence="3">The sequence shown here is derived from an EMBL/GenBank/DDBJ whole genome shotgun (WGS) entry which is preliminary data.</text>
</comment>
<dbReference type="PANTHER" id="PTHR36453">
    <property type="entry name" value="SECRETED PROTEIN-RELATED"/>
    <property type="match status" value="1"/>
</dbReference>
<evidence type="ECO:0000313" key="3">
    <source>
        <dbReference type="EMBL" id="MBP3961519.1"/>
    </source>
</evidence>
<reference evidence="3 4" key="1">
    <citation type="submission" date="2021-04" db="EMBL/GenBank/DDBJ databases">
        <title>Paenibacillus sp. DLE-14 whole genome sequence.</title>
        <authorList>
            <person name="Ham Y.J."/>
        </authorList>
    </citation>
    <scope>NUCLEOTIDE SEQUENCE [LARGE SCALE GENOMIC DNA]</scope>
    <source>
        <strain evidence="3 4">DLE-14</strain>
    </source>
</reference>
<gene>
    <name evidence="3" type="ORF">I8J30_02265</name>
</gene>
<dbReference type="InterPro" id="IPR012334">
    <property type="entry name" value="Pectin_lyas_fold"/>
</dbReference>
<dbReference type="SUPFAM" id="SSF51126">
    <property type="entry name" value="Pectin lyase-like"/>
    <property type="match status" value="2"/>
</dbReference>
<protein>
    <submittedName>
        <fullName evidence="3">Chitobiase/beta-hexosaminidase C-terminal domain-containing protein</fullName>
    </submittedName>
</protein>
<feature type="domain" description="GH29D-like beta-sandwich" evidence="2">
    <location>
        <begin position="651"/>
        <end position="717"/>
    </location>
</feature>
<dbReference type="Pfam" id="PF13290">
    <property type="entry name" value="CHB_HEX_C_1"/>
    <property type="match status" value="2"/>
</dbReference>
<keyword evidence="1" id="KW-0732">Signal</keyword>
<evidence type="ECO:0000259" key="2">
    <source>
        <dbReference type="Pfam" id="PF13290"/>
    </source>
</evidence>
<organism evidence="3 4">
    <name type="scientific">Paenibacillus lignilyticus</name>
    <dbReference type="NCBI Taxonomy" id="1172615"/>
    <lineage>
        <taxon>Bacteria</taxon>
        <taxon>Bacillati</taxon>
        <taxon>Bacillota</taxon>
        <taxon>Bacilli</taxon>
        <taxon>Bacillales</taxon>
        <taxon>Paenibacillaceae</taxon>
        <taxon>Paenibacillus</taxon>
    </lineage>
</organism>
<accession>A0ABS5C6E2</accession>
<dbReference type="SMART" id="SM00710">
    <property type="entry name" value="PbH1"/>
    <property type="match status" value="5"/>
</dbReference>
<keyword evidence="4" id="KW-1185">Reference proteome</keyword>
<sequence length="1071" mass="112693">MNFSMKSSSFLRKMVLLAMTATLSIPFISPPQHAAAAGATFYVGGTGASDSNPGSSSQPFATIQKASTVATAGDTVKIRTGIYRETITPTNSGSAGNPIIYEPDGGADVTVSGADTADGGWSVHSGNIYKKTISMTNGYNANMTNNTTLLANQVFVNGQMMIEARWPNLPDSNDLFNRNDFRNGTLGTWSTSGAQTVNDSGIPSISGGWVGGTIWVNGWFISQTRTITAQTGTQLTLSGGIIGGDDRLRKYYYLTGRLGALDVAKEFFYDGTQLYLYAPGGGSPTNVEVKKRNYAFDLSGRSYITIRNLKLFAASITSNTSSTNITLDGLNAKYINHGVTITDSDVTYTHTGQVVTGVGTGIRLMGANSIIQNSEIAYSSSVGIALGSNTTANNNKIHDIDYEGTYASAVMPVDGTNGQTITNNTIYRTGRASIDFMNSQNVNVGYNDMYNFGMLNMDMGAIYSSRDYVTDGLRIHHNWIHDSSALSTGEGIQVGIYFDQGSGLAQIDHNVLWNNVVADIYIQHTSSADVQKIFNNTLATSGYASYVTYSNEATDNMKNNIFRDDVINYNPSTTSIFQTTNPLFVGSGTGGLQYRITTSSPAKDAGAVISGVTDGYVGTAPDIGAYEFGGTDWVPGYVAPVATVATPTFSPGAGTYASAQSVTISSSTSGADIRYTTDGSTPTASSTLYTGAVNVSSSQTLKAIGIKAGMTNSAVATAAYTINLPGTTTVNDTVTGTGQNQFEYVGSWGSGPSTGAYMNDEHYSGNTNDYYQFDFTGTKVEVYAQKYSSSGIAAVSIDGGAETNIDLYNPTLLLNTLIYTSPTLTSGTHTVKLRVTGTKNASSSAYWLVADRIVVTASATPAATPTFGLAAGTYSGTQSVSISTATSGADIRYTTNGSTPTASSTLYTGPVSVSSSMTLKAIAIKSGMSDSSIGSAAYTITTTVNDFVTGTGQNQFEFVGSWGSGASTGAYLDDEHYSGNTNDYYQVDFTGTKVELYGQKYNSSGIAAISIDGGTETMVDLYNATLLKNTLIYTSPTLSSGSHTVKVRVTGTKNASSSFTWVVADRALITN</sequence>
<proteinExistence type="predicted"/>
<dbReference type="InterPro" id="IPR059177">
    <property type="entry name" value="GH29D-like_dom"/>
</dbReference>
<dbReference type="InterPro" id="IPR011050">
    <property type="entry name" value="Pectin_lyase_fold/virulence"/>
</dbReference>
<evidence type="ECO:0000313" key="4">
    <source>
        <dbReference type="Proteomes" id="UP000673394"/>
    </source>
</evidence>
<dbReference type="Gene3D" id="2.160.20.10">
    <property type="entry name" value="Single-stranded right-handed beta-helix, Pectin lyase-like"/>
    <property type="match status" value="2"/>
</dbReference>
<dbReference type="RefSeq" id="WP_210655006.1">
    <property type="nucleotide sequence ID" value="NZ_JAGKSP010000001.1"/>
</dbReference>
<feature type="chain" id="PRO_5046110944" evidence="1">
    <location>
        <begin position="35"/>
        <end position="1071"/>
    </location>
</feature>
<dbReference type="Gene3D" id="2.60.120.260">
    <property type="entry name" value="Galactose-binding domain-like"/>
    <property type="match status" value="2"/>
</dbReference>
<evidence type="ECO:0000256" key="1">
    <source>
        <dbReference type="SAM" id="SignalP"/>
    </source>
</evidence>